<dbReference type="GO" id="GO:0006412">
    <property type="term" value="P:translation"/>
    <property type="evidence" value="ECO:0007669"/>
    <property type="project" value="InterPro"/>
</dbReference>
<dbReference type="EMBL" id="UINC01000496">
    <property type="protein sequence ID" value="SUZ56350.1"/>
    <property type="molecule type" value="Genomic_DNA"/>
</dbReference>
<keyword evidence="3" id="KW-0694">RNA-binding</keyword>
<keyword evidence="4" id="KW-0689">Ribosomal protein</keyword>
<dbReference type="FunFam" id="3.40.50.790:FF:000001">
    <property type="entry name" value="50S ribosomal protein L1"/>
    <property type="match status" value="1"/>
</dbReference>
<dbReference type="PANTHER" id="PTHR36427:SF3">
    <property type="entry name" value="LARGE RIBOSOMAL SUBUNIT PROTEIN UL1M"/>
    <property type="match status" value="1"/>
</dbReference>
<comment type="similarity">
    <text evidence="1">Belongs to the universal ribosomal protein uL1 family.</text>
</comment>
<dbReference type="CDD" id="cd00403">
    <property type="entry name" value="Ribosomal_L1"/>
    <property type="match status" value="1"/>
</dbReference>
<proteinExistence type="inferred from homology"/>
<gene>
    <name evidence="6" type="ORF">METZ01_LOCUS9204</name>
</gene>
<dbReference type="InterPro" id="IPR005878">
    <property type="entry name" value="Ribosom_uL1_bac-type"/>
</dbReference>
<dbReference type="GO" id="GO:0015934">
    <property type="term" value="C:large ribosomal subunit"/>
    <property type="evidence" value="ECO:0007669"/>
    <property type="project" value="InterPro"/>
</dbReference>
<dbReference type="InterPro" id="IPR028364">
    <property type="entry name" value="Ribosomal_uL1/biogenesis"/>
</dbReference>
<dbReference type="NCBIfam" id="TIGR01169">
    <property type="entry name" value="rplA_bact"/>
    <property type="match status" value="1"/>
</dbReference>
<dbReference type="InterPro" id="IPR023673">
    <property type="entry name" value="Ribosomal_uL1_CS"/>
</dbReference>
<dbReference type="GO" id="GO:0019843">
    <property type="term" value="F:rRNA binding"/>
    <property type="evidence" value="ECO:0007669"/>
    <property type="project" value="UniProtKB-KW"/>
</dbReference>
<dbReference type="HAMAP" id="MF_01318_B">
    <property type="entry name" value="Ribosomal_uL1_B"/>
    <property type="match status" value="1"/>
</dbReference>
<sequence length="229" mass="24515">MQHGKRYKSSAELVDRMKEYSVEDAVGLLKSAADTKFDETIEIAVNLGVDPRHSDQNIRVTTSLPHGSGKQVSVLALASGSELKAAEEAGADYAGSDEFLAKLESGWDDMDVIVATPDLMPKLGKLGKILGPKGLMPNPKSGTVTKDVAAAVREIKAGRIEIRVDKNGIIHAPIGKKSFEEDQLVQNLRSVLSTIMRAKPASVKGTYLKKITVSSTMGPGIKVDRAFTA</sequence>
<evidence type="ECO:0000256" key="1">
    <source>
        <dbReference type="ARBA" id="ARBA00010531"/>
    </source>
</evidence>
<keyword evidence="5" id="KW-0687">Ribonucleoprotein</keyword>
<dbReference type="Gene3D" id="3.30.190.20">
    <property type="match status" value="1"/>
</dbReference>
<evidence type="ECO:0000256" key="4">
    <source>
        <dbReference type="ARBA" id="ARBA00022980"/>
    </source>
</evidence>
<reference evidence="6" key="1">
    <citation type="submission" date="2018-05" db="EMBL/GenBank/DDBJ databases">
        <authorList>
            <person name="Lanie J.A."/>
            <person name="Ng W.-L."/>
            <person name="Kazmierczak K.M."/>
            <person name="Andrzejewski T.M."/>
            <person name="Davidsen T.M."/>
            <person name="Wayne K.J."/>
            <person name="Tettelin H."/>
            <person name="Glass J.I."/>
            <person name="Rusch D."/>
            <person name="Podicherti R."/>
            <person name="Tsui H.-C.T."/>
            <person name="Winkler M.E."/>
        </authorList>
    </citation>
    <scope>NUCLEOTIDE SEQUENCE</scope>
</reference>
<dbReference type="GO" id="GO:0003735">
    <property type="term" value="F:structural constituent of ribosome"/>
    <property type="evidence" value="ECO:0007669"/>
    <property type="project" value="InterPro"/>
</dbReference>
<evidence type="ECO:0000256" key="2">
    <source>
        <dbReference type="ARBA" id="ARBA00022730"/>
    </source>
</evidence>
<evidence type="ECO:0000313" key="6">
    <source>
        <dbReference type="EMBL" id="SUZ56350.1"/>
    </source>
</evidence>
<dbReference type="Gene3D" id="3.40.50.790">
    <property type="match status" value="1"/>
</dbReference>
<organism evidence="6">
    <name type="scientific">marine metagenome</name>
    <dbReference type="NCBI Taxonomy" id="408172"/>
    <lineage>
        <taxon>unclassified sequences</taxon>
        <taxon>metagenomes</taxon>
        <taxon>ecological metagenomes</taxon>
    </lineage>
</organism>
<keyword evidence="2" id="KW-0699">rRNA-binding</keyword>
<dbReference type="PANTHER" id="PTHR36427">
    <property type="entry name" value="54S RIBOSOMAL PROTEIN L1, MITOCHONDRIAL"/>
    <property type="match status" value="1"/>
</dbReference>
<dbReference type="AlphaFoldDB" id="A0A381NPA3"/>
<accession>A0A381NPA3</accession>
<evidence type="ECO:0000256" key="3">
    <source>
        <dbReference type="ARBA" id="ARBA00022884"/>
    </source>
</evidence>
<dbReference type="InterPro" id="IPR023674">
    <property type="entry name" value="Ribosomal_uL1-like"/>
</dbReference>
<evidence type="ECO:0000256" key="5">
    <source>
        <dbReference type="ARBA" id="ARBA00023274"/>
    </source>
</evidence>
<dbReference type="InterPro" id="IPR002143">
    <property type="entry name" value="Ribosomal_uL1"/>
</dbReference>
<dbReference type="PIRSF" id="PIRSF002155">
    <property type="entry name" value="Ribosomal_L1"/>
    <property type="match status" value="1"/>
</dbReference>
<dbReference type="Pfam" id="PF00687">
    <property type="entry name" value="Ribosomal_L1"/>
    <property type="match status" value="1"/>
</dbReference>
<dbReference type="PROSITE" id="PS01199">
    <property type="entry name" value="RIBOSOMAL_L1"/>
    <property type="match status" value="1"/>
</dbReference>
<protein>
    <recommendedName>
        <fullName evidence="7">50S ribosomal protein L1</fullName>
    </recommendedName>
</protein>
<evidence type="ECO:0008006" key="7">
    <source>
        <dbReference type="Google" id="ProtNLM"/>
    </source>
</evidence>
<name>A0A381NPA3_9ZZZZ</name>
<dbReference type="SUPFAM" id="SSF56808">
    <property type="entry name" value="Ribosomal protein L1"/>
    <property type="match status" value="1"/>
</dbReference>
<dbReference type="InterPro" id="IPR016095">
    <property type="entry name" value="Ribosomal_uL1_3-a/b-sand"/>
</dbReference>